<keyword evidence="1" id="KW-0479">Metal-binding</keyword>
<protein>
    <recommendedName>
        <fullName evidence="3">Aminopeptidase</fullName>
    </recommendedName>
</protein>
<dbReference type="PANTHER" id="PTHR34448">
    <property type="entry name" value="AMINOPEPTIDASE"/>
    <property type="match status" value="1"/>
</dbReference>
<reference evidence="2" key="1">
    <citation type="journal article" date="2014" name="Front. Microbiol.">
        <title>High frequency of phylogenetically diverse reductive dehalogenase-homologous genes in deep subseafloor sedimentary metagenomes.</title>
        <authorList>
            <person name="Kawai M."/>
            <person name="Futagami T."/>
            <person name="Toyoda A."/>
            <person name="Takaki Y."/>
            <person name="Nishi S."/>
            <person name="Hori S."/>
            <person name="Arai W."/>
            <person name="Tsubouchi T."/>
            <person name="Morono Y."/>
            <person name="Uchiyama I."/>
            <person name="Ito T."/>
            <person name="Fujiyama A."/>
            <person name="Inagaki F."/>
            <person name="Takami H."/>
        </authorList>
    </citation>
    <scope>NUCLEOTIDE SEQUENCE</scope>
    <source>
        <strain evidence="2">Expedition CK06-06</strain>
    </source>
</reference>
<feature type="non-terminal residue" evidence="2">
    <location>
        <position position="1"/>
    </location>
</feature>
<sequence>TDLTVDLPKAHIWNGGSVTHPNGFEFCPNIPTEEVFTLPDRKGVNGHVLATKPFTTGGMYIEGMMLEFENGKVVNASATKGEDVLMKALEMDEGACRLGEIALVPHSSPISQSQIIFNEALYDENASVHLALGNAYRNCLTNGEKMDKDEFIAAGGNVSVSHRDFMIGSAEMDIDGFTESGSSQPLMRSGEWAFEVE</sequence>
<accession>X0YKC3</accession>
<dbReference type="Pfam" id="PF02073">
    <property type="entry name" value="Peptidase_M29"/>
    <property type="match status" value="1"/>
</dbReference>
<name>X0YKC3_9ZZZZ</name>
<dbReference type="GO" id="GO:0006508">
    <property type="term" value="P:proteolysis"/>
    <property type="evidence" value="ECO:0007669"/>
    <property type="project" value="InterPro"/>
</dbReference>
<dbReference type="EMBL" id="BART01007348">
    <property type="protein sequence ID" value="GAG56594.1"/>
    <property type="molecule type" value="Genomic_DNA"/>
</dbReference>
<dbReference type="InterPro" id="IPR052170">
    <property type="entry name" value="M29_Exopeptidase"/>
</dbReference>
<dbReference type="GO" id="GO:0004177">
    <property type="term" value="F:aminopeptidase activity"/>
    <property type="evidence" value="ECO:0007669"/>
    <property type="project" value="InterPro"/>
</dbReference>
<proteinExistence type="predicted"/>
<dbReference type="PANTHER" id="PTHR34448:SF3">
    <property type="entry name" value="AMINOPEPTIDASE AMPS"/>
    <property type="match status" value="1"/>
</dbReference>
<dbReference type="GO" id="GO:0046872">
    <property type="term" value="F:metal ion binding"/>
    <property type="evidence" value="ECO:0007669"/>
    <property type="project" value="UniProtKB-KW"/>
</dbReference>
<evidence type="ECO:0000256" key="1">
    <source>
        <dbReference type="ARBA" id="ARBA00022723"/>
    </source>
</evidence>
<dbReference type="PRINTS" id="PR00919">
    <property type="entry name" value="THERMOPTASE"/>
</dbReference>
<organism evidence="2">
    <name type="scientific">marine sediment metagenome</name>
    <dbReference type="NCBI Taxonomy" id="412755"/>
    <lineage>
        <taxon>unclassified sequences</taxon>
        <taxon>metagenomes</taxon>
        <taxon>ecological metagenomes</taxon>
    </lineage>
</organism>
<evidence type="ECO:0000313" key="2">
    <source>
        <dbReference type="EMBL" id="GAG56594.1"/>
    </source>
</evidence>
<dbReference type="SUPFAM" id="SSF144052">
    <property type="entry name" value="Thermophilic metalloprotease-like"/>
    <property type="match status" value="1"/>
</dbReference>
<dbReference type="AlphaFoldDB" id="X0YKC3"/>
<gene>
    <name evidence="2" type="ORF">S01H4_16742</name>
</gene>
<evidence type="ECO:0008006" key="3">
    <source>
        <dbReference type="Google" id="ProtNLM"/>
    </source>
</evidence>
<dbReference type="InterPro" id="IPR000787">
    <property type="entry name" value="Peptidase_M29"/>
</dbReference>
<comment type="caution">
    <text evidence="2">The sequence shown here is derived from an EMBL/GenBank/DDBJ whole genome shotgun (WGS) entry which is preliminary data.</text>
</comment>